<dbReference type="OrthoDB" id="118951at2759"/>
<dbReference type="Pfam" id="PF01757">
    <property type="entry name" value="Acyl_transf_3"/>
    <property type="match status" value="1"/>
</dbReference>
<dbReference type="Pfam" id="PF20146">
    <property type="entry name" value="NRF"/>
    <property type="match status" value="1"/>
</dbReference>
<keyword evidence="2" id="KW-0472">Membrane</keyword>
<proteinExistence type="predicted"/>
<feature type="transmembrane region" description="Helical" evidence="2">
    <location>
        <begin position="608"/>
        <end position="630"/>
    </location>
</feature>
<dbReference type="OMA" id="QHFSNYD"/>
<dbReference type="PANTHER" id="PTHR11161">
    <property type="entry name" value="O-ACYLTRANSFERASE"/>
    <property type="match status" value="1"/>
</dbReference>
<dbReference type="KEGG" id="dgr:6564635"/>
<dbReference type="eggNOG" id="KOG3700">
    <property type="taxonomic scope" value="Eukaryota"/>
</dbReference>
<feature type="region of interest" description="Disordered" evidence="1">
    <location>
        <begin position="64"/>
        <end position="83"/>
    </location>
</feature>
<reference evidence="4 5" key="1">
    <citation type="journal article" date="2007" name="Nature">
        <title>Evolution of genes and genomes on the Drosophila phylogeny.</title>
        <authorList>
            <consortium name="Drosophila 12 Genomes Consortium"/>
            <person name="Clark A.G."/>
            <person name="Eisen M.B."/>
            <person name="Smith D.R."/>
            <person name="Bergman C.M."/>
            <person name="Oliver B."/>
            <person name="Markow T.A."/>
            <person name="Kaufman T.C."/>
            <person name="Kellis M."/>
            <person name="Gelbart W."/>
            <person name="Iyer V.N."/>
            <person name="Pollard D.A."/>
            <person name="Sackton T.B."/>
            <person name="Larracuente A.M."/>
            <person name="Singh N.D."/>
            <person name="Abad J.P."/>
            <person name="Abt D.N."/>
            <person name="Adryan B."/>
            <person name="Aguade M."/>
            <person name="Akashi H."/>
            <person name="Anderson W.W."/>
            <person name="Aquadro C.F."/>
            <person name="Ardell D.H."/>
            <person name="Arguello R."/>
            <person name="Artieri C.G."/>
            <person name="Barbash D.A."/>
            <person name="Barker D."/>
            <person name="Barsanti P."/>
            <person name="Batterham P."/>
            <person name="Batzoglou S."/>
            <person name="Begun D."/>
            <person name="Bhutkar A."/>
            <person name="Blanco E."/>
            <person name="Bosak S.A."/>
            <person name="Bradley R.K."/>
            <person name="Brand A.D."/>
            <person name="Brent M.R."/>
            <person name="Brooks A.N."/>
            <person name="Brown R.H."/>
            <person name="Butlin R.K."/>
            <person name="Caggese C."/>
            <person name="Calvi B.R."/>
            <person name="Bernardo de Carvalho A."/>
            <person name="Caspi A."/>
            <person name="Castrezana S."/>
            <person name="Celniker S.E."/>
            <person name="Chang J.L."/>
            <person name="Chapple C."/>
            <person name="Chatterji S."/>
            <person name="Chinwalla A."/>
            <person name="Civetta A."/>
            <person name="Clifton S.W."/>
            <person name="Comeron J.M."/>
            <person name="Costello J.C."/>
            <person name="Coyne J.A."/>
            <person name="Daub J."/>
            <person name="David R.G."/>
            <person name="Delcher A.L."/>
            <person name="Delehaunty K."/>
            <person name="Do C.B."/>
            <person name="Ebling H."/>
            <person name="Edwards K."/>
            <person name="Eickbush T."/>
            <person name="Evans J.D."/>
            <person name="Filipski A."/>
            <person name="Findeiss S."/>
            <person name="Freyhult E."/>
            <person name="Fulton L."/>
            <person name="Fulton R."/>
            <person name="Garcia A.C."/>
            <person name="Gardiner A."/>
            <person name="Garfield D.A."/>
            <person name="Garvin B.E."/>
            <person name="Gibson G."/>
            <person name="Gilbert D."/>
            <person name="Gnerre S."/>
            <person name="Godfrey J."/>
            <person name="Good R."/>
            <person name="Gotea V."/>
            <person name="Gravely B."/>
            <person name="Greenberg A.J."/>
            <person name="Griffiths-Jones S."/>
            <person name="Gross S."/>
            <person name="Guigo R."/>
            <person name="Gustafson E.A."/>
            <person name="Haerty W."/>
            <person name="Hahn M.W."/>
            <person name="Halligan D.L."/>
            <person name="Halpern A.L."/>
            <person name="Halter G.M."/>
            <person name="Han M.V."/>
            <person name="Heger A."/>
            <person name="Hillier L."/>
            <person name="Hinrichs A.S."/>
            <person name="Holmes I."/>
            <person name="Hoskins R.A."/>
            <person name="Hubisz M.J."/>
            <person name="Hultmark D."/>
            <person name="Huntley M.A."/>
            <person name="Jaffe D.B."/>
            <person name="Jagadeeshan S."/>
            <person name="Jeck W.R."/>
            <person name="Johnson J."/>
            <person name="Jones C.D."/>
            <person name="Jordan W.C."/>
            <person name="Karpen G.H."/>
            <person name="Kataoka E."/>
            <person name="Keightley P.D."/>
            <person name="Kheradpour P."/>
            <person name="Kirkness E.F."/>
            <person name="Koerich L.B."/>
            <person name="Kristiansen K."/>
            <person name="Kudrna D."/>
            <person name="Kulathinal R.J."/>
            <person name="Kumar S."/>
            <person name="Kwok R."/>
            <person name="Lander E."/>
            <person name="Langley C.H."/>
            <person name="Lapoint R."/>
            <person name="Lazzaro B.P."/>
            <person name="Lee S.J."/>
            <person name="Levesque L."/>
            <person name="Li R."/>
            <person name="Lin C.F."/>
            <person name="Lin M.F."/>
            <person name="Lindblad-Toh K."/>
            <person name="Llopart A."/>
            <person name="Long M."/>
            <person name="Low L."/>
            <person name="Lozovsky E."/>
            <person name="Lu J."/>
            <person name="Luo M."/>
            <person name="Machado C.A."/>
            <person name="Makalowski W."/>
            <person name="Marzo M."/>
            <person name="Matsuda M."/>
            <person name="Matzkin L."/>
            <person name="McAllister B."/>
            <person name="McBride C.S."/>
            <person name="McKernan B."/>
            <person name="McKernan K."/>
            <person name="Mendez-Lago M."/>
            <person name="Minx P."/>
            <person name="Mollenhauer M.U."/>
            <person name="Montooth K."/>
            <person name="Mount S.M."/>
            <person name="Mu X."/>
            <person name="Myers E."/>
            <person name="Negre B."/>
            <person name="Newfeld S."/>
            <person name="Nielsen R."/>
            <person name="Noor M.A."/>
            <person name="O'Grady P."/>
            <person name="Pachter L."/>
            <person name="Papaceit M."/>
            <person name="Parisi M.J."/>
            <person name="Parisi M."/>
            <person name="Parts L."/>
            <person name="Pedersen J.S."/>
            <person name="Pesole G."/>
            <person name="Phillippy A.M."/>
            <person name="Ponting C.P."/>
            <person name="Pop M."/>
            <person name="Porcelli D."/>
            <person name="Powell J.R."/>
            <person name="Prohaska S."/>
            <person name="Pruitt K."/>
            <person name="Puig M."/>
            <person name="Quesneville H."/>
            <person name="Ram K.R."/>
            <person name="Rand D."/>
            <person name="Rasmussen M.D."/>
            <person name="Reed L.K."/>
            <person name="Reenan R."/>
            <person name="Reily A."/>
            <person name="Remington K.A."/>
            <person name="Rieger T.T."/>
            <person name="Ritchie M.G."/>
            <person name="Robin C."/>
            <person name="Rogers Y.H."/>
            <person name="Rohde C."/>
            <person name="Rozas J."/>
            <person name="Rubenfield M.J."/>
            <person name="Ruiz A."/>
            <person name="Russo S."/>
            <person name="Salzberg S.L."/>
            <person name="Sanchez-Gracia A."/>
            <person name="Saranga D.J."/>
            <person name="Sato H."/>
            <person name="Schaeffer S.W."/>
            <person name="Schatz M.C."/>
            <person name="Schlenke T."/>
            <person name="Schwartz R."/>
            <person name="Segarra C."/>
            <person name="Singh R.S."/>
            <person name="Sirot L."/>
            <person name="Sirota M."/>
            <person name="Sisneros N.B."/>
            <person name="Smith C.D."/>
            <person name="Smith T.F."/>
            <person name="Spieth J."/>
            <person name="Stage D.E."/>
            <person name="Stark A."/>
            <person name="Stephan W."/>
            <person name="Strausberg R.L."/>
            <person name="Strempel S."/>
            <person name="Sturgill D."/>
            <person name="Sutton G."/>
            <person name="Sutton G.G."/>
            <person name="Tao W."/>
            <person name="Teichmann S."/>
            <person name="Tobari Y.N."/>
            <person name="Tomimura Y."/>
            <person name="Tsolas J.M."/>
            <person name="Valente V.L."/>
            <person name="Venter E."/>
            <person name="Venter J.C."/>
            <person name="Vicario S."/>
            <person name="Vieira F.G."/>
            <person name="Vilella A.J."/>
            <person name="Villasante A."/>
            <person name="Walenz B."/>
            <person name="Wang J."/>
            <person name="Wasserman M."/>
            <person name="Watts T."/>
            <person name="Wilson D."/>
            <person name="Wilson R.K."/>
            <person name="Wing R.A."/>
            <person name="Wolfner M.F."/>
            <person name="Wong A."/>
            <person name="Wong G.K."/>
            <person name="Wu C.I."/>
            <person name="Wu G."/>
            <person name="Yamamoto D."/>
            <person name="Yang H.P."/>
            <person name="Yang S.P."/>
            <person name="Yorke J.A."/>
            <person name="Yoshida K."/>
            <person name="Zdobnov E."/>
            <person name="Zhang P."/>
            <person name="Zhang Y."/>
            <person name="Zimin A.V."/>
            <person name="Baldwin J."/>
            <person name="Abdouelleil A."/>
            <person name="Abdulkadir J."/>
            <person name="Abebe A."/>
            <person name="Abera B."/>
            <person name="Abreu J."/>
            <person name="Acer S.C."/>
            <person name="Aftuck L."/>
            <person name="Alexander A."/>
            <person name="An P."/>
            <person name="Anderson E."/>
            <person name="Anderson S."/>
            <person name="Arachi H."/>
            <person name="Azer M."/>
            <person name="Bachantsang P."/>
            <person name="Barry A."/>
            <person name="Bayul T."/>
            <person name="Berlin A."/>
            <person name="Bessette D."/>
            <person name="Bloom T."/>
            <person name="Blye J."/>
            <person name="Boguslavskiy L."/>
            <person name="Bonnet C."/>
            <person name="Boukhgalter B."/>
            <person name="Bourzgui I."/>
            <person name="Brown A."/>
            <person name="Cahill P."/>
            <person name="Channer S."/>
            <person name="Cheshatsang Y."/>
            <person name="Chuda L."/>
            <person name="Citroen M."/>
            <person name="Collymore A."/>
            <person name="Cooke P."/>
            <person name="Costello M."/>
            <person name="D'Aco K."/>
            <person name="Daza R."/>
            <person name="De Haan G."/>
            <person name="DeGray S."/>
            <person name="DeMaso C."/>
            <person name="Dhargay N."/>
            <person name="Dooley K."/>
            <person name="Dooley E."/>
            <person name="Doricent M."/>
            <person name="Dorje P."/>
            <person name="Dorjee K."/>
            <person name="Dupes A."/>
            <person name="Elong R."/>
            <person name="Falk J."/>
            <person name="Farina A."/>
            <person name="Faro S."/>
            <person name="Ferguson D."/>
            <person name="Fisher S."/>
            <person name="Foley C.D."/>
            <person name="Franke A."/>
            <person name="Friedrich D."/>
            <person name="Gadbois L."/>
            <person name="Gearin G."/>
            <person name="Gearin C.R."/>
            <person name="Giannoukos G."/>
            <person name="Goode T."/>
            <person name="Graham J."/>
            <person name="Grandbois E."/>
            <person name="Grewal S."/>
            <person name="Gyaltsen K."/>
            <person name="Hafez N."/>
            <person name="Hagos B."/>
            <person name="Hall J."/>
            <person name="Henson C."/>
            <person name="Hollinger A."/>
            <person name="Honan T."/>
            <person name="Huard M.D."/>
            <person name="Hughes L."/>
            <person name="Hurhula B."/>
            <person name="Husby M.E."/>
            <person name="Kamat A."/>
            <person name="Kanga B."/>
            <person name="Kashin S."/>
            <person name="Khazanovich D."/>
            <person name="Kisner P."/>
            <person name="Lance K."/>
            <person name="Lara M."/>
            <person name="Lee W."/>
            <person name="Lennon N."/>
            <person name="Letendre F."/>
            <person name="LeVine R."/>
            <person name="Lipovsky A."/>
            <person name="Liu X."/>
            <person name="Liu J."/>
            <person name="Liu S."/>
            <person name="Lokyitsang T."/>
            <person name="Lokyitsang Y."/>
            <person name="Lubonja R."/>
            <person name="Lui A."/>
            <person name="MacDonald P."/>
            <person name="Magnisalis V."/>
            <person name="Maru K."/>
            <person name="Matthews C."/>
            <person name="McCusker W."/>
            <person name="McDonough S."/>
            <person name="Mehta T."/>
            <person name="Meldrim J."/>
            <person name="Meneus L."/>
            <person name="Mihai O."/>
            <person name="Mihalev A."/>
            <person name="Mihova T."/>
            <person name="Mittelman R."/>
            <person name="Mlenga V."/>
            <person name="Montmayeur A."/>
            <person name="Mulrain L."/>
            <person name="Navidi A."/>
            <person name="Naylor J."/>
            <person name="Negash T."/>
            <person name="Nguyen T."/>
            <person name="Nguyen N."/>
            <person name="Nicol R."/>
            <person name="Norbu C."/>
            <person name="Norbu N."/>
            <person name="Novod N."/>
            <person name="O'Neill B."/>
            <person name="Osman S."/>
            <person name="Markiewicz E."/>
            <person name="Oyono O.L."/>
            <person name="Patti C."/>
            <person name="Phunkhang P."/>
            <person name="Pierre F."/>
            <person name="Priest M."/>
            <person name="Raghuraman S."/>
            <person name="Rege F."/>
            <person name="Reyes R."/>
            <person name="Rise C."/>
            <person name="Rogov P."/>
            <person name="Ross K."/>
            <person name="Ryan E."/>
            <person name="Settipalli S."/>
            <person name="Shea T."/>
            <person name="Sherpa N."/>
            <person name="Shi L."/>
            <person name="Shih D."/>
            <person name="Sparrow T."/>
            <person name="Spaulding J."/>
            <person name="Stalker J."/>
            <person name="Stange-Thomann N."/>
            <person name="Stavropoulos S."/>
            <person name="Stone C."/>
            <person name="Strader C."/>
            <person name="Tesfaye S."/>
            <person name="Thomson T."/>
            <person name="Thoulutsang Y."/>
            <person name="Thoulutsang D."/>
            <person name="Topham K."/>
            <person name="Topping I."/>
            <person name="Tsamla T."/>
            <person name="Vassiliev H."/>
            <person name="Vo A."/>
            <person name="Wangchuk T."/>
            <person name="Wangdi T."/>
            <person name="Weiand M."/>
            <person name="Wilkinson J."/>
            <person name="Wilson A."/>
            <person name="Yadav S."/>
            <person name="Young G."/>
            <person name="Yu Q."/>
            <person name="Zembek L."/>
            <person name="Zhong D."/>
            <person name="Zimmer A."/>
            <person name="Zwirko Z."/>
            <person name="Jaffe D.B."/>
            <person name="Alvarez P."/>
            <person name="Brockman W."/>
            <person name="Butler J."/>
            <person name="Chin C."/>
            <person name="Gnerre S."/>
            <person name="Grabherr M."/>
            <person name="Kleber M."/>
            <person name="Mauceli E."/>
            <person name="MacCallum I."/>
        </authorList>
    </citation>
    <scope>NUCLEOTIDE SEQUENCE [LARGE SCALE GENOMIC DNA]</scope>
    <source>
        <strain evidence="5">Tucson 15287-2541.00</strain>
    </source>
</reference>
<protein>
    <submittedName>
        <fullName evidence="4">GH12252</fullName>
    </submittedName>
</protein>
<feature type="transmembrane region" description="Helical" evidence="2">
    <location>
        <begin position="572"/>
        <end position="596"/>
    </location>
</feature>
<feature type="transmembrane region" description="Helical" evidence="2">
    <location>
        <begin position="504"/>
        <end position="526"/>
    </location>
</feature>
<sequence length="726" mass="81138">MAVRKQRLRQGPTLDVGLGLGMGLLLLLSAGQANAYSREELLTWLQNSNFGYQVLQLAQNSSSASTTTTAPSTAISSSGSTKVDSNEDLQCATEVGLLLQAADFRALPALRVLDAWGKFPHGLLYGHFSDMGNYESCLKPGDVASMVPSPTKYCLANIQFENISPDSLGKISVQIGACIPAKCSAAQLNSWINDYLQLLFENSMDPEPVLVQETNCALADREPMSALDWFAVGLLIFLAVLVLLATLLDYFKGPQKLLGSFSLRQNVRQLLQTTSNATQLPHVIPCLHGIRCLTIIWIIYGHDYMFMLLGPTLNSFEVVAWAQSPYSMVLQSGSISVDTFFLLSGTLLVMATLRELERESGRLNVPLMYLHRIMRLTPVLAIAVLLFMTLFNRLDSGPLWQQFTGASQLCSDTWWATLLYVQNYAAAGRMCLGHSWYLAVDMQLFLLSPLLLWPLWRWRRRAAAGIVVLMVLLFGCLFSIIMLNKLVVFNRNGNLGADSPEMRMIYYTTHARATPWLIGLLFGYFLHNERGRRRRLSWWLTSLLWLLMVLLLATAIWSVYPYTAADAPDITPLAGAFYICCIRIAWPLALCWLIWVCHSGQGGVINEFLSWTFWQPISKISYCLYIWHLLVETLNVGRIKTSQHFSNYDVILHFWSDFGITLGVSLIMYLCVETPIVRLEMQLLGSRKRPKTAPLEGAVNPTVTPTVSLAVIEVSSSVSQQNLVEA</sequence>
<dbReference type="HOGENOM" id="CLU_007874_2_2_1"/>
<feature type="transmembrane region" description="Helical" evidence="2">
    <location>
        <begin position="229"/>
        <end position="251"/>
    </location>
</feature>
<evidence type="ECO:0000313" key="5">
    <source>
        <dbReference type="Proteomes" id="UP000001070"/>
    </source>
</evidence>
<keyword evidence="5" id="KW-1185">Reference proteome</keyword>
<organism evidence="5">
    <name type="scientific">Drosophila grimshawi</name>
    <name type="common">Hawaiian fruit fly</name>
    <name type="synonym">Idiomyia grimshawi</name>
    <dbReference type="NCBI Taxonomy" id="7222"/>
    <lineage>
        <taxon>Eukaryota</taxon>
        <taxon>Metazoa</taxon>
        <taxon>Ecdysozoa</taxon>
        <taxon>Arthropoda</taxon>
        <taxon>Hexapoda</taxon>
        <taxon>Insecta</taxon>
        <taxon>Pterygota</taxon>
        <taxon>Neoptera</taxon>
        <taxon>Endopterygota</taxon>
        <taxon>Diptera</taxon>
        <taxon>Brachycera</taxon>
        <taxon>Muscomorpha</taxon>
        <taxon>Ephydroidea</taxon>
        <taxon>Drosophilidae</taxon>
        <taxon>Drosophila</taxon>
        <taxon>Hawaiian Drosophila</taxon>
    </lineage>
</organism>
<feature type="compositionally biased region" description="Low complexity" evidence="1">
    <location>
        <begin position="64"/>
        <end position="81"/>
    </location>
</feature>
<accession>B4JJI2</accession>
<dbReference type="InterPro" id="IPR006621">
    <property type="entry name" value="Nose-resist-to-fluoxetine_N"/>
</dbReference>
<dbReference type="Proteomes" id="UP000001070">
    <property type="component" value="Unassembled WGS sequence"/>
</dbReference>
<keyword evidence="2" id="KW-0812">Transmembrane</keyword>
<evidence type="ECO:0000256" key="1">
    <source>
        <dbReference type="SAM" id="MobiDB-lite"/>
    </source>
</evidence>
<keyword evidence="2" id="KW-1133">Transmembrane helix</keyword>
<dbReference type="GO" id="GO:0016747">
    <property type="term" value="F:acyltransferase activity, transferring groups other than amino-acyl groups"/>
    <property type="evidence" value="ECO:0007669"/>
    <property type="project" value="InterPro"/>
</dbReference>
<dbReference type="InterPro" id="IPR052728">
    <property type="entry name" value="O2_lipid_transport_reg"/>
</dbReference>
<evidence type="ECO:0000259" key="3">
    <source>
        <dbReference type="SMART" id="SM00703"/>
    </source>
</evidence>
<feature type="transmembrane region" description="Helical" evidence="2">
    <location>
        <begin position="650"/>
        <end position="672"/>
    </location>
</feature>
<gene>
    <name evidence="4" type="primary">Dgri\GH12252</name>
    <name evidence="4" type="ORF">Dgri_GH12252</name>
</gene>
<dbReference type="SMART" id="SM00703">
    <property type="entry name" value="NRF"/>
    <property type="match status" value="1"/>
</dbReference>
<feature type="domain" description="Nose resistant-to-fluoxetine protein N-terminal" evidence="3">
    <location>
        <begin position="88"/>
        <end position="218"/>
    </location>
</feature>
<feature type="transmembrane region" description="Helical" evidence="2">
    <location>
        <begin position="436"/>
        <end position="456"/>
    </location>
</feature>
<dbReference type="AlphaFoldDB" id="B4JJI2"/>
<dbReference type="InParanoid" id="B4JJI2"/>
<dbReference type="PANTHER" id="PTHR11161:SF0">
    <property type="entry name" value="O-ACYLTRANSFERASE LIKE PROTEIN"/>
    <property type="match status" value="1"/>
</dbReference>
<name>B4JJI2_DROGR</name>
<dbReference type="EMBL" id="CH916370">
    <property type="protein sequence ID" value="EDV99734.1"/>
    <property type="molecule type" value="Genomic_DNA"/>
</dbReference>
<feature type="transmembrane region" description="Helical" evidence="2">
    <location>
        <begin position="333"/>
        <end position="353"/>
    </location>
</feature>
<evidence type="ECO:0000313" key="4">
    <source>
        <dbReference type="EMBL" id="EDV99734.1"/>
    </source>
</evidence>
<feature type="transmembrane region" description="Helical" evidence="2">
    <location>
        <begin position="538"/>
        <end position="560"/>
    </location>
</feature>
<dbReference type="InterPro" id="IPR002656">
    <property type="entry name" value="Acyl_transf_3_dom"/>
</dbReference>
<dbReference type="PhylomeDB" id="B4JJI2"/>
<feature type="transmembrane region" description="Helical" evidence="2">
    <location>
        <begin position="373"/>
        <end position="391"/>
    </location>
</feature>
<feature type="transmembrane region" description="Helical" evidence="2">
    <location>
        <begin position="463"/>
        <end position="484"/>
    </location>
</feature>
<evidence type="ECO:0000256" key="2">
    <source>
        <dbReference type="SAM" id="Phobius"/>
    </source>
</evidence>